<dbReference type="InterPro" id="IPR011251">
    <property type="entry name" value="Luciferase-like_dom"/>
</dbReference>
<gene>
    <name evidence="2" type="ORF">ABS642_18825</name>
</gene>
<dbReference type="Gene3D" id="3.20.20.30">
    <property type="entry name" value="Luciferase-like domain"/>
    <property type="match status" value="1"/>
</dbReference>
<evidence type="ECO:0000259" key="1">
    <source>
        <dbReference type="Pfam" id="PF00296"/>
    </source>
</evidence>
<dbReference type="Pfam" id="PF00296">
    <property type="entry name" value="Bac_luciferase"/>
    <property type="match status" value="1"/>
</dbReference>
<dbReference type="SUPFAM" id="SSF51679">
    <property type="entry name" value="Bacterial luciferase-like"/>
    <property type="match status" value="1"/>
</dbReference>
<dbReference type="RefSeq" id="WP_350351344.1">
    <property type="nucleotide sequence ID" value="NZ_CP158357.1"/>
</dbReference>
<name>A0AAU7VVT8_9MICO</name>
<dbReference type="GO" id="GO:0016705">
    <property type="term" value="F:oxidoreductase activity, acting on paired donors, with incorporation or reduction of molecular oxygen"/>
    <property type="evidence" value="ECO:0007669"/>
    <property type="project" value="InterPro"/>
</dbReference>
<dbReference type="PANTHER" id="PTHR30137">
    <property type="entry name" value="LUCIFERASE-LIKE MONOOXYGENASE"/>
    <property type="match status" value="1"/>
</dbReference>
<evidence type="ECO:0000313" key="2">
    <source>
        <dbReference type="EMBL" id="XBX77945.1"/>
    </source>
</evidence>
<accession>A0AAU7VVT8</accession>
<dbReference type="InterPro" id="IPR036661">
    <property type="entry name" value="Luciferase-like_sf"/>
</dbReference>
<reference evidence="2" key="1">
    <citation type="submission" date="2024-06" db="EMBL/GenBank/DDBJ databases">
        <title>Draft genome sequence of Microbacterium sp. strain A8/3-1, isolated from Oxytropis tragacanthoides Fisch. ex DC. Root nodules in the Altai region of Russia.</title>
        <authorList>
            <person name="Sazanova A."/>
            <person name="Guro P."/>
            <person name="Kuznetsova I."/>
            <person name="Belimov A."/>
            <person name="Safronova V."/>
        </authorList>
    </citation>
    <scope>NUCLEOTIDE SEQUENCE</scope>
    <source>
        <strain evidence="2">A8/3-1</strain>
    </source>
</reference>
<dbReference type="EMBL" id="CP158357">
    <property type="protein sequence ID" value="XBX77945.1"/>
    <property type="molecule type" value="Genomic_DNA"/>
</dbReference>
<protein>
    <submittedName>
        <fullName evidence="2">LLM class flavin-dependent oxidoreductase</fullName>
    </submittedName>
</protein>
<proteinExistence type="predicted"/>
<feature type="domain" description="Luciferase-like" evidence="1">
    <location>
        <begin position="28"/>
        <end position="277"/>
    </location>
</feature>
<dbReference type="AlphaFoldDB" id="A0AAU7VVT8"/>
<dbReference type="PANTHER" id="PTHR30137:SF15">
    <property type="entry name" value="BLL6902 PROTEIN"/>
    <property type="match status" value="1"/>
</dbReference>
<dbReference type="GO" id="GO:0005829">
    <property type="term" value="C:cytosol"/>
    <property type="evidence" value="ECO:0007669"/>
    <property type="project" value="TreeGrafter"/>
</dbReference>
<organism evidence="2">
    <name type="scientific">Microbacterium sp. A8/3-1</name>
    <dbReference type="NCBI Taxonomy" id="3160749"/>
    <lineage>
        <taxon>Bacteria</taxon>
        <taxon>Bacillati</taxon>
        <taxon>Actinomycetota</taxon>
        <taxon>Actinomycetes</taxon>
        <taxon>Micrococcales</taxon>
        <taxon>Microbacteriaceae</taxon>
        <taxon>Microbacterium</taxon>
    </lineage>
</organism>
<sequence length="349" mass="37117">MSSTAASSLVAPAGASAPLRIGLFAHLADHRGAVEQTYLDHLELFVHAESLGVESAWVRQFHLARPDAGRLGGLPSPFVFLGALASRTTTLRLGTAAITLPLEQELRVAEDAAVLDAISGGRVELGLANGGQPQTAAAFGVTPIDDREKSRRAYLAAVDRLTAALRGHPVTADGEVLSPARPELADRVWHTTLTERSAFETGRRGEGVLIGTTQVVPAEISAAAYHQGVEDGGVPRLGLSTWIFPGRSREEALSRAEDGLHAKWEWARDFLPEAHSTAQIADRLTLHYGTADDIAASIARHPAFAFTTHVQLQLDGLYRDLEEQKDALELFTTEVAPALAGATRAAVAA</sequence>
<dbReference type="InterPro" id="IPR050766">
    <property type="entry name" value="Bact_Lucif_Oxidored"/>
</dbReference>